<protein>
    <submittedName>
        <fullName evidence="2">Uncharacterized protein</fullName>
    </submittedName>
</protein>
<evidence type="ECO:0000313" key="1">
    <source>
        <dbReference type="EMBL" id="PQJ54118.1"/>
    </source>
</evidence>
<evidence type="ECO:0000313" key="3">
    <source>
        <dbReference type="Proteomes" id="UP000239007"/>
    </source>
</evidence>
<proteinExistence type="predicted"/>
<dbReference type="RefSeq" id="WP_105052629.1">
    <property type="nucleotide sequence ID" value="NZ_MSCH01000003.1"/>
</dbReference>
<comment type="caution">
    <text evidence="2">The sequence shown here is derived from an EMBL/GenBank/DDBJ whole genome shotgun (WGS) entry which is preliminary data.</text>
</comment>
<evidence type="ECO:0000313" key="2">
    <source>
        <dbReference type="EMBL" id="PQJ54345.1"/>
    </source>
</evidence>
<sequence length="94" mass="10557">MSTMRNWLILASLLLVSCTSTNIKKRDAFVTWDEAIVILNSGNVDSAFQAHSLYVELHLKDGSIVKTTSPKIDEILREIRRCGKKCTGISMMLE</sequence>
<gene>
    <name evidence="1" type="ORF">BTO11_10950</name>
    <name evidence="2" type="ORF">BTO11_12215</name>
</gene>
<name>A0A2S7UXB4_9GAMM</name>
<dbReference type="AlphaFoldDB" id="A0A2S7UXB4"/>
<dbReference type="OrthoDB" id="9870879at2"/>
<dbReference type="Proteomes" id="UP000239007">
    <property type="component" value="Unassembled WGS sequence"/>
</dbReference>
<dbReference type="PROSITE" id="PS51257">
    <property type="entry name" value="PROKAR_LIPOPROTEIN"/>
    <property type="match status" value="1"/>
</dbReference>
<accession>A0A2S7UXB4</accession>
<dbReference type="EMBL" id="MSCH01000003">
    <property type="protein sequence ID" value="PQJ54118.1"/>
    <property type="molecule type" value="Genomic_DNA"/>
</dbReference>
<organism evidence="2 3">
    <name type="scientific">Psychrosphaera saromensis</name>
    <dbReference type="NCBI Taxonomy" id="716813"/>
    <lineage>
        <taxon>Bacteria</taxon>
        <taxon>Pseudomonadati</taxon>
        <taxon>Pseudomonadota</taxon>
        <taxon>Gammaproteobacteria</taxon>
        <taxon>Alteromonadales</taxon>
        <taxon>Pseudoalteromonadaceae</taxon>
        <taxon>Psychrosphaera</taxon>
    </lineage>
</organism>
<keyword evidence="3" id="KW-1185">Reference proteome</keyword>
<dbReference type="EMBL" id="MSCH01000003">
    <property type="protein sequence ID" value="PQJ54345.1"/>
    <property type="molecule type" value="Genomic_DNA"/>
</dbReference>
<reference evidence="2 3" key="1">
    <citation type="submission" date="2016-12" db="EMBL/GenBank/DDBJ databases">
        <title>Diversity of luminous bacteria.</title>
        <authorList>
            <person name="Yoshizawa S."/>
            <person name="Kogure K."/>
        </authorList>
    </citation>
    <scope>NUCLEOTIDE SEQUENCE [LARGE SCALE GENOMIC DNA]</scope>
    <source>
        <strain evidence="2 3">SA4-48</strain>
    </source>
</reference>